<protein>
    <submittedName>
        <fullName evidence="2">A-factor biosynthesis protein AfsA</fullName>
    </submittedName>
</protein>
<evidence type="ECO:0000313" key="3">
    <source>
        <dbReference type="Proteomes" id="UP001144313"/>
    </source>
</evidence>
<name>A0A9W6LJ88_9ACTN</name>
<reference evidence="2" key="1">
    <citation type="submission" date="2022-12" db="EMBL/GenBank/DDBJ databases">
        <title>Reference genome sequencing for broad-spectrum identification of bacterial and archaeal isolates by mass spectrometry.</title>
        <authorList>
            <person name="Sekiguchi Y."/>
            <person name="Tourlousse D.M."/>
        </authorList>
    </citation>
    <scope>NUCLEOTIDE SEQUENCE</scope>
    <source>
        <strain evidence="2">LLR39Z86</strain>
    </source>
</reference>
<sequence>MLTDHSTLLLVGNRFSGFSAAHPGVLTVSEFIRRLRNDANGTAPGHLTLQPGQGIGESQWDLLRIEIAERGLAHRIHLMPAIPAPAARHETHKHVEANRLIARPRQTGPGRYRADLRVHNDNELLIDHQTGQHVQGMVAVEAARQMFLTVTERFLLPDERKRYFVINSMGTEFENFLFPLAAEIDYLITESDTANPDRLAFTVEIAIEQAGRRCTLTSVRFTAFENRLIESKEQRRAEQAVAAVVAQHGGALADAAVH</sequence>
<dbReference type="EMBL" id="BSDT01000001">
    <property type="protein sequence ID" value="GLI44461.1"/>
    <property type="molecule type" value="Genomic_DNA"/>
</dbReference>
<keyword evidence="3" id="KW-1185">Reference proteome</keyword>
<gene>
    <name evidence="2" type="ORF">GALLR39Z86_43110</name>
</gene>
<feature type="domain" description="A-factor biosynthesis hotdog" evidence="1">
    <location>
        <begin position="92"/>
        <end position="222"/>
    </location>
</feature>
<dbReference type="Proteomes" id="UP001144313">
    <property type="component" value="Unassembled WGS sequence"/>
</dbReference>
<dbReference type="AlphaFoldDB" id="A0A9W6LJ88"/>
<dbReference type="Pfam" id="PF03756">
    <property type="entry name" value="AfsA"/>
    <property type="match status" value="1"/>
</dbReference>
<dbReference type="InterPro" id="IPR005509">
    <property type="entry name" value="AfsA_hotdog_dom"/>
</dbReference>
<comment type="caution">
    <text evidence="2">The sequence shown here is derived from an EMBL/GenBank/DDBJ whole genome shotgun (WGS) entry which is preliminary data.</text>
</comment>
<proteinExistence type="predicted"/>
<accession>A0A9W6LJ88</accession>
<evidence type="ECO:0000313" key="2">
    <source>
        <dbReference type="EMBL" id="GLI44461.1"/>
    </source>
</evidence>
<evidence type="ECO:0000259" key="1">
    <source>
        <dbReference type="Pfam" id="PF03756"/>
    </source>
</evidence>
<organism evidence="2 3">
    <name type="scientific">Glycomyces algeriensis</name>
    <dbReference type="NCBI Taxonomy" id="256037"/>
    <lineage>
        <taxon>Bacteria</taxon>
        <taxon>Bacillati</taxon>
        <taxon>Actinomycetota</taxon>
        <taxon>Actinomycetes</taxon>
        <taxon>Glycomycetales</taxon>
        <taxon>Glycomycetaceae</taxon>
        <taxon>Glycomyces</taxon>
    </lineage>
</organism>